<evidence type="ECO:0000256" key="2">
    <source>
        <dbReference type="ARBA" id="ARBA00023125"/>
    </source>
</evidence>
<dbReference type="InterPro" id="IPR012318">
    <property type="entry name" value="HTH_CRP"/>
</dbReference>
<dbReference type="GO" id="GO:0005829">
    <property type="term" value="C:cytosol"/>
    <property type="evidence" value="ECO:0007669"/>
    <property type="project" value="TreeGrafter"/>
</dbReference>
<dbReference type="InterPro" id="IPR014710">
    <property type="entry name" value="RmlC-like_jellyroll"/>
</dbReference>
<dbReference type="EMBL" id="RJUF01000180">
    <property type="protein sequence ID" value="MCP9765036.1"/>
    <property type="molecule type" value="Genomic_DNA"/>
</dbReference>
<dbReference type="GO" id="GO:0003677">
    <property type="term" value="F:DNA binding"/>
    <property type="evidence" value="ECO:0007669"/>
    <property type="project" value="UniProtKB-KW"/>
</dbReference>
<dbReference type="Gene3D" id="2.60.120.10">
    <property type="entry name" value="Jelly Rolls"/>
    <property type="match status" value="1"/>
</dbReference>
<evidence type="ECO:0000313" key="7">
    <source>
        <dbReference type="Proteomes" id="UP001204144"/>
    </source>
</evidence>
<dbReference type="RefSeq" id="WP_255038722.1">
    <property type="nucleotide sequence ID" value="NZ_RJUF01000180.1"/>
</dbReference>
<dbReference type="SUPFAM" id="SSF51206">
    <property type="entry name" value="cAMP-binding domain-like"/>
    <property type="match status" value="1"/>
</dbReference>
<evidence type="ECO:0000259" key="4">
    <source>
        <dbReference type="PROSITE" id="PS50042"/>
    </source>
</evidence>
<protein>
    <submittedName>
        <fullName evidence="6">Crp/Fnr family transcriptional regulator</fullName>
    </submittedName>
</protein>
<organism evidence="6 7">
    <name type="scientific">Lacihabitans soyangensis</name>
    <dbReference type="NCBI Taxonomy" id="869394"/>
    <lineage>
        <taxon>Bacteria</taxon>
        <taxon>Pseudomonadati</taxon>
        <taxon>Bacteroidota</taxon>
        <taxon>Cytophagia</taxon>
        <taxon>Cytophagales</taxon>
        <taxon>Leadbetterellaceae</taxon>
        <taxon>Lacihabitans</taxon>
    </lineage>
</organism>
<keyword evidence="7" id="KW-1185">Reference proteome</keyword>
<dbReference type="InterPro" id="IPR036388">
    <property type="entry name" value="WH-like_DNA-bd_sf"/>
</dbReference>
<gene>
    <name evidence="6" type="ORF">EGI31_19050</name>
</gene>
<dbReference type="Proteomes" id="UP001204144">
    <property type="component" value="Unassembled WGS sequence"/>
</dbReference>
<evidence type="ECO:0000256" key="1">
    <source>
        <dbReference type="ARBA" id="ARBA00023015"/>
    </source>
</evidence>
<dbReference type="PROSITE" id="PS51063">
    <property type="entry name" value="HTH_CRP_2"/>
    <property type="match status" value="1"/>
</dbReference>
<dbReference type="InterPro" id="IPR000595">
    <property type="entry name" value="cNMP-bd_dom"/>
</dbReference>
<dbReference type="InterPro" id="IPR050397">
    <property type="entry name" value="Env_Response_Regulators"/>
</dbReference>
<name>A0AAE3KW46_9BACT</name>
<dbReference type="InterPro" id="IPR036390">
    <property type="entry name" value="WH_DNA-bd_sf"/>
</dbReference>
<proteinExistence type="predicted"/>
<sequence>MQKEIEFFERHFKGLFEHELLEEMQKVGSYLELDAGSYLMRAGGYIRSVPIILEGTIKILREDKDGKEMLLYYLSGLDSCAMSLTCCLSSKISDISAYAEEKTKMISFPFEKVEEWMCKYSSWKVFVFQTYQKRFDNLLETIDCIAFNKLDQRLVSLIKKKIKVTGGTKILYCTHEELATELATSREVVSRLLKQLEKIGKLKLSRNKIEML</sequence>
<dbReference type="PANTHER" id="PTHR24567">
    <property type="entry name" value="CRP FAMILY TRANSCRIPTIONAL REGULATORY PROTEIN"/>
    <property type="match status" value="1"/>
</dbReference>
<feature type="domain" description="HTH crp-type" evidence="5">
    <location>
        <begin position="148"/>
        <end position="212"/>
    </location>
</feature>
<dbReference type="InterPro" id="IPR018490">
    <property type="entry name" value="cNMP-bd_dom_sf"/>
</dbReference>
<dbReference type="PROSITE" id="PS50042">
    <property type="entry name" value="CNMP_BINDING_3"/>
    <property type="match status" value="1"/>
</dbReference>
<dbReference type="Gene3D" id="1.10.10.10">
    <property type="entry name" value="Winged helix-like DNA-binding domain superfamily/Winged helix DNA-binding domain"/>
    <property type="match status" value="1"/>
</dbReference>
<evidence type="ECO:0000256" key="3">
    <source>
        <dbReference type="ARBA" id="ARBA00023163"/>
    </source>
</evidence>
<dbReference type="GO" id="GO:0003700">
    <property type="term" value="F:DNA-binding transcription factor activity"/>
    <property type="evidence" value="ECO:0007669"/>
    <property type="project" value="TreeGrafter"/>
</dbReference>
<feature type="domain" description="Cyclic nucleotide-binding" evidence="4">
    <location>
        <begin position="11"/>
        <end position="75"/>
    </location>
</feature>
<evidence type="ECO:0000313" key="6">
    <source>
        <dbReference type="EMBL" id="MCP9765036.1"/>
    </source>
</evidence>
<evidence type="ECO:0000259" key="5">
    <source>
        <dbReference type="PROSITE" id="PS51063"/>
    </source>
</evidence>
<dbReference type="SUPFAM" id="SSF46785">
    <property type="entry name" value="Winged helix' DNA-binding domain"/>
    <property type="match status" value="1"/>
</dbReference>
<comment type="caution">
    <text evidence="6">The sequence shown here is derived from an EMBL/GenBank/DDBJ whole genome shotgun (WGS) entry which is preliminary data.</text>
</comment>
<accession>A0AAE3KW46</accession>
<keyword evidence="1" id="KW-0805">Transcription regulation</keyword>
<dbReference type="CDD" id="cd00038">
    <property type="entry name" value="CAP_ED"/>
    <property type="match status" value="1"/>
</dbReference>
<reference evidence="6 7" key="1">
    <citation type="submission" date="2018-11" db="EMBL/GenBank/DDBJ databases">
        <title>Novel bacteria species description.</title>
        <authorList>
            <person name="Han J.-H."/>
        </authorList>
    </citation>
    <scope>NUCLEOTIDE SEQUENCE [LARGE SCALE GENOMIC DNA]</scope>
    <source>
        <strain evidence="6 7">KCTC23259</strain>
    </source>
</reference>
<dbReference type="AlphaFoldDB" id="A0AAE3KW46"/>
<keyword evidence="3" id="KW-0804">Transcription</keyword>
<keyword evidence="2" id="KW-0238">DNA-binding</keyword>
<dbReference type="Pfam" id="PF13545">
    <property type="entry name" value="HTH_Crp_2"/>
    <property type="match status" value="1"/>
</dbReference>
<dbReference type="PANTHER" id="PTHR24567:SF26">
    <property type="entry name" value="REGULATORY PROTEIN YEIL"/>
    <property type="match status" value="1"/>
</dbReference>